<protein>
    <submittedName>
        <fullName evidence="3">Phosphoheptose isomerase</fullName>
    </submittedName>
</protein>
<organism evidence="3 4">
    <name type="scientific">Kineosporia succinea</name>
    <dbReference type="NCBI Taxonomy" id="84632"/>
    <lineage>
        <taxon>Bacteria</taxon>
        <taxon>Bacillati</taxon>
        <taxon>Actinomycetota</taxon>
        <taxon>Actinomycetes</taxon>
        <taxon>Kineosporiales</taxon>
        <taxon>Kineosporiaceae</taxon>
        <taxon>Kineosporia</taxon>
    </lineage>
</organism>
<name>A0ABT9NWU3_9ACTN</name>
<dbReference type="PANTHER" id="PTHR30390:SF6">
    <property type="entry name" value="DNAA INITIATOR-ASSOCIATING PROTEIN DIAA"/>
    <property type="match status" value="1"/>
</dbReference>
<dbReference type="GO" id="GO:0016853">
    <property type="term" value="F:isomerase activity"/>
    <property type="evidence" value="ECO:0007669"/>
    <property type="project" value="UniProtKB-KW"/>
</dbReference>
<feature type="domain" description="SIS" evidence="2">
    <location>
        <begin position="54"/>
        <end position="212"/>
    </location>
</feature>
<dbReference type="EMBL" id="JAUSQZ010000001">
    <property type="protein sequence ID" value="MDP9824901.1"/>
    <property type="molecule type" value="Genomic_DNA"/>
</dbReference>
<proteinExistence type="predicted"/>
<feature type="region of interest" description="Disordered" evidence="1">
    <location>
        <begin position="211"/>
        <end position="239"/>
    </location>
</feature>
<comment type="caution">
    <text evidence="3">The sequence shown here is derived from an EMBL/GenBank/DDBJ whole genome shotgun (WGS) entry which is preliminary data.</text>
</comment>
<dbReference type="InterPro" id="IPR046348">
    <property type="entry name" value="SIS_dom_sf"/>
</dbReference>
<evidence type="ECO:0000259" key="2">
    <source>
        <dbReference type="PROSITE" id="PS51464"/>
    </source>
</evidence>
<keyword evidence="4" id="KW-1185">Reference proteome</keyword>
<dbReference type="Pfam" id="PF13580">
    <property type="entry name" value="SIS_2"/>
    <property type="match status" value="1"/>
</dbReference>
<dbReference type="PROSITE" id="PS51464">
    <property type="entry name" value="SIS"/>
    <property type="match status" value="1"/>
</dbReference>
<dbReference type="Gene3D" id="3.40.50.10490">
    <property type="entry name" value="Glucose-6-phosphate isomerase like protein, domain 1"/>
    <property type="match status" value="1"/>
</dbReference>
<evidence type="ECO:0000313" key="4">
    <source>
        <dbReference type="Proteomes" id="UP001235712"/>
    </source>
</evidence>
<dbReference type="Proteomes" id="UP001235712">
    <property type="component" value="Unassembled WGS sequence"/>
</dbReference>
<dbReference type="InterPro" id="IPR035461">
    <property type="entry name" value="GmhA/DiaA"/>
</dbReference>
<evidence type="ECO:0000256" key="1">
    <source>
        <dbReference type="SAM" id="MobiDB-lite"/>
    </source>
</evidence>
<gene>
    <name evidence="3" type="ORF">J2S57_000650</name>
</gene>
<dbReference type="InterPro" id="IPR001347">
    <property type="entry name" value="SIS_dom"/>
</dbReference>
<dbReference type="CDD" id="cd05006">
    <property type="entry name" value="SIS_GmhA"/>
    <property type="match status" value="1"/>
</dbReference>
<dbReference type="InterPro" id="IPR050099">
    <property type="entry name" value="SIS_GmhA/DiaA_subfam"/>
</dbReference>
<reference evidence="3 4" key="1">
    <citation type="submission" date="2023-07" db="EMBL/GenBank/DDBJ databases">
        <title>Sequencing the genomes of 1000 actinobacteria strains.</title>
        <authorList>
            <person name="Klenk H.-P."/>
        </authorList>
    </citation>
    <scope>NUCLEOTIDE SEQUENCE [LARGE SCALE GENOMIC DNA]</scope>
    <source>
        <strain evidence="3 4">DSM 44388</strain>
    </source>
</reference>
<keyword evidence="3" id="KW-0413">Isomerase</keyword>
<evidence type="ECO:0000313" key="3">
    <source>
        <dbReference type="EMBL" id="MDP9824901.1"/>
    </source>
</evidence>
<dbReference type="SUPFAM" id="SSF53697">
    <property type="entry name" value="SIS domain"/>
    <property type="match status" value="1"/>
</dbReference>
<dbReference type="RefSeq" id="WP_307238128.1">
    <property type="nucleotide sequence ID" value="NZ_JAUSQZ010000001.1"/>
</dbReference>
<sequence>MTTPVEISPVPGARSGPDALCVVSWVEEHLDDLAGGLGSLRRDAAVLQAWGRRLAETFRAGGRVLAAGNGGSAAEAQHLTAELVGRFLAERRPLSALCLSAETSSLTALVNDYGADEMFARQVQAHGRTGDVLVLLSTSGRSPNVLAAAARAKECGITVWALTGPPGSPLAEIADEAFCVDATSTAAVQEVHLMAVHAICAAVDAELLRDGPPVGPRPGTGVRPAPRPGLLEGSVVVPR</sequence>
<dbReference type="PANTHER" id="PTHR30390">
    <property type="entry name" value="SEDOHEPTULOSE 7-PHOSPHATE ISOMERASE / DNAA INITIATOR-ASSOCIATING FACTOR FOR REPLICATION INITIATION"/>
    <property type="match status" value="1"/>
</dbReference>
<accession>A0ABT9NWU3</accession>